<dbReference type="GO" id="GO:0005829">
    <property type="term" value="C:cytosol"/>
    <property type="evidence" value="ECO:0007669"/>
    <property type="project" value="TreeGrafter"/>
</dbReference>
<comment type="subunit">
    <text evidence="2">Homodimer.</text>
</comment>
<dbReference type="SUPFAM" id="SSF82607">
    <property type="entry name" value="YbaB-like"/>
    <property type="match status" value="1"/>
</dbReference>
<dbReference type="HAMAP" id="MF_00274">
    <property type="entry name" value="DNA_YbaB_EbfC"/>
    <property type="match status" value="1"/>
</dbReference>
<sequence length="121" mass="12873">MGKGMKAGKRPKTGGARGGKKGQMAQIQQMQAMQRQMEQMQAELEEKEVTATAGGGVVTAVVSGKKELISLTIQPEVIDPDDAETLQDLVIAAVNEGMRQIDELTNDEYGKLTGGLNIPGM</sequence>
<dbReference type="Gene3D" id="3.30.1310.10">
    <property type="entry name" value="Nucleoid-associated protein YbaB-like domain"/>
    <property type="match status" value="1"/>
</dbReference>
<keyword evidence="5" id="KW-1185">Reference proteome</keyword>
<comment type="similarity">
    <text evidence="2">Belongs to the YbaB/EbfC family.</text>
</comment>
<keyword evidence="1 2" id="KW-0238">DNA-binding</keyword>
<proteinExistence type="inferred from homology"/>
<comment type="subcellular location">
    <subcellularLocation>
        <location evidence="2">Cytoplasm</location>
        <location evidence="2">Nucleoid</location>
    </subcellularLocation>
</comment>
<dbReference type="PANTHER" id="PTHR33449">
    <property type="entry name" value="NUCLEOID-ASSOCIATED PROTEIN YBAB"/>
    <property type="match status" value="1"/>
</dbReference>
<organism evidence="4 5">
    <name type="scientific">Hornefia butyriciproducens</name>
    <dbReference type="NCBI Taxonomy" id="2652293"/>
    <lineage>
        <taxon>Bacteria</taxon>
        <taxon>Bacillati</taxon>
        <taxon>Bacillota</taxon>
        <taxon>Clostridia</taxon>
        <taxon>Peptostreptococcales</taxon>
        <taxon>Anaerovoracaceae</taxon>
        <taxon>Hornefia</taxon>
    </lineage>
</organism>
<protein>
    <recommendedName>
        <fullName evidence="2">Nucleoid-associated protein FYJ64_08135</fullName>
    </recommendedName>
</protein>
<comment type="caution">
    <text evidence="4">The sequence shown here is derived from an EMBL/GenBank/DDBJ whole genome shotgun (WGS) entry which is preliminary data.</text>
</comment>
<dbReference type="EMBL" id="VUMZ01000007">
    <property type="protein sequence ID" value="MST52275.1"/>
    <property type="molecule type" value="Genomic_DNA"/>
</dbReference>
<gene>
    <name evidence="4" type="ORF">FYJ64_08135</name>
</gene>
<dbReference type="Pfam" id="PF02575">
    <property type="entry name" value="YbaB_DNA_bd"/>
    <property type="match status" value="1"/>
</dbReference>
<accession>A0A6L5Y732</accession>
<dbReference type="GeneID" id="303115294"/>
<evidence type="ECO:0000256" key="1">
    <source>
        <dbReference type="ARBA" id="ARBA00023125"/>
    </source>
</evidence>
<feature type="region of interest" description="Disordered" evidence="3">
    <location>
        <begin position="1"/>
        <end position="49"/>
    </location>
</feature>
<evidence type="ECO:0000313" key="4">
    <source>
        <dbReference type="EMBL" id="MST52275.1"/>
    </source>
</evidence>
<dbReference type="Proteomes" id="UP000474676">
    <property type="component" value="Unassembled WGS sequence"/>
</dbReference>
<dbReference type="NCBIfam" id="TIGR00103">
    <property type="entry name" value="DNA_YbaB_EbfC"/>
    <property type="match status" value="1"/>
</dbReference>
<keyword evidence="2" id="KW-0963">Cytoplasm</keyword>
<evidence type="ECO:0000256" key="3">
    <source>
        <dbReference type="SAM" id="MobiDB-lite"/>
    </source>
</evidence>
<dbReference type="GO" id="GO:0003677">
    <property type="term" value="F:DNA binding"/>
    <property type="evidence" value="ECO:0007669"/>
    <property type="project" value="UniProtKB-UniRule"/>
</dbReference>
<dbReference type="GO" id="GO:0043590">
    <property type="term" value="C:bacterial nucleoid"/>
    <property type="evidence" value="ECO:0007669"/>
    <property type="project" value="UniProtKB-UniRule"/>
</dbReference>
<evidence type="ECO:0000313" key="5">
    <source>
        <dbReference type="Proteomes" id="UP000474676"/>
    </source>
</evidence>
<dbReference type="InterPro" id="IPR004401">
    <property type="entry name" value="YbaB/EbfC"/>
</dbReference>
<evidence type="ECO:0000256" key="2">
    <source>
        <dbReference type="HAMAP-Rule" id="MF_00274"/>
    </source>
</evidence>
<dbReference type="PANTHER" id="PTHR33449:SF1">
    <property type="entry name" value="NUCLEOID-ASSOCIATED PROTEIN YBAB"/>
    <property type="match status" value="1"/>
</dbReference>
<feature type="compositionally biased region" description="Basic residues" evidence="3">
    <location>
        <begin position="1"/>
        <end position="12"/>
    </location>
</feature>
<comment type="function">
    <text evidence="2">Binds to DNA and alters its conformation. May be involved in regulation of gene expression, nucleoid organization and DNA protection.</text>
</comment>
<feature type="compositionally biased region" description="Low complexity" evidence="3">
    <location>
        <begin position="23"/>
        <end position="42"/>
    </location>
</feature>
<reference evidence="4 5" key="1">
    <citation type="submission" date="2019-08" db="EMBL/GenBank/DDBJ databases">
        <title>In-depth cultivation of the pig gut microbiome towards novel bacterial diversity and tailored functional studies.</title>
        <authorList>
            <person name="Wylensek D."/>
            <person name="Hitch T.C.A."/>
            <person name="Clavel T."/>
        </authorList>
    </citation>
    <scope>NUCLEOTIDE SEQUENCE [LARGE SCALE GENOMIC DNA]</scope>
    <source>
        <strain evidence="4 5">WCA-MUC-591-APC-3H</strain>
    </source>
</reference>
<dbReference type="InterPro" id="IPR036894">
    <property type="entry name" value="YbaB-like_sf"/>
</dbReference>
<name>A0A6L5Y732_9FIRM</name>
<dbReference type="RefSeq" id="WP_154574679.1">
    <property type="nucleotide sequence ID" value="NZ_JAXFFR010000029.1"/>
</dbReference>
<dbReference type="AlphaFoldDB" id="A0A6L5Y732"/>